<dbReference type="PANTHER" id="PTHR11228">
    <property type="entry name" value="RADICAL SAM DOMAIN PROTEIN"/>
    <property type="match status" value="1"/>
</dbReference>
<evidence type="ECO:0000313" key="6">
    <source>
        <dbReference type="EMBL" id="GAG63794.1"/>
    </source>
</evidence>
<dbReference type="CDD" id="cd01335">
    <property type="entry name" value="Radical_SAM"/>
    <property type="match status" value="1"/>
</dbReference>
<protein>
    <recommendedName>
        <fullName evidence="5">Radical SAM core domain-containing protein</fullName>
    </recommendedName>
</protein>
<name>X0Z459_9ZZZZ</name>
<evidence type="ECO:0000256" key="2">
    <source>
        <dbReference type="ARBA" id="ARBA00022723"/>
    </source>
</evidence>
<dbReference type="InterPro" id="IPR050377">
    <property type="entry name" value="Radical_SAM_PqqE_MftC-like"/>
</dbReference>
<evidence type="ECO:0000259" key="5">
    <source>
        <dbReference type="PROSITE" id="PS51918"/>
    </source>
</evidence>
<dbReference type="SFLD" id="SFLDG01067">
    <property type="entry name" value="SPASM/twitch_domain_containing"/>
    <property type="match status" value="1"/>
</dbReference>
<comment type="caution">
    <text evidence="6">The sequence shown here is derived from an EMBL/GenBank/DDBJ whole genome shotgun (WGS) entry which is preliminary data.</text>
</comment>
<dbReference type="AlphaFoldDB" id="X0Z459"/>
<dbReference type="PROSITE" id="PS51918">
    <property type="entry name" value="RADICAL_SAM"/>
    <property type="match status" value="1"/>
</dbReference>
<sequence>MAAISVKTNKFVNIDKQNSLVIDVTYKCNSSCYYCQWGELTKSSMEINYEKLLIPENTLSALGIERVVLSGGEPLLHNRIIDIINYYNQKNVDSIILLTNGILLNLSKLQLLLEHGLTGVTFSIDSLDYEIAKKSKNLTKEVHQKIINNFNSIVKFRETKSFELGINCVISSSNLRWDYLHSLVQFCNQKNIDWLKFQPIFDDGYLSLNAPQLKLSKNHSEDAIEIGKTCS</sequence>
<accession>X0Z459</accession>
<dbReference type="EMBL" id="BART01009153">
    <property type="protein sequence ID" value="GAG63794.1"/>
    <property type="molecule type" value="Genomic_DNA"/>
</dbReference>
<keyword evidence="4" id="KW-0411">Iron-sulfur</keyword>
<dbReference type="GO" id="GO:0046872">
    <property type="term" value="F:metal ion binding"/>
    <property type="evidence" value="ECO:0007669"/>
    <property type="project" value="UniProtKB-KW"/>
</dbReference>
<proteinExistence type="predicted"/>
<dbReference type="SUPFAM" id="SSF102114">
    <property type="entry name" value="Radical SAM enzymes"/>
    <property type="match status" value="1"/>
</dbReference>
<keyword evidence="2" id="KW-0479">Metal-binding</keyword>
<dbReference type="InterPro" id="IPR007197">
    <property type="entry name" value="rSAM"/>
</dbReference>
<dbReference type="InterPro" id="IPR013785">
    <property type="entry name" value="Aldolase_TIM"/>
</dbReference>
<reference evidence="6" key="1">
    <citation type="journal article" date="2014" name="Front. Microbiol.">
        <title>High frequency of phylogenetically diverse reductive dehalogenase-homologous genes in deep subseafloor sedimentary metagenomes.</title>
        <authorList>
            <person name="Kawai M."/>
            <person name="Futagami T."/>
            <person name="Toyoda A."/>
            <person name="Takaki Y."/>
            <person name="Nishi S."/>
            <person name="Hori S."/>
            <person name="Arai W."/>
            <person name="Tsubouchi T."/>
            <person name="Morono Y."/>
            <person name="Uchiyama I."/>
            <person name="Ito T."/>
            <person name="Fujiyama A."/>
            <person name="Inagaki F."/>
            <person name="Takami H."/>
        </authorList>
    </citation>
    <scope>NUCLEOTIDE SEQUENCE</scope>
    <source>
        <strain evidence="6">Expedition CK06-06</strain>
    </source>
</reference>
<evidence type="ECO:0000256" key="4">
    <source>
        <dbReference type="ARBA" id="ARBA00023014"/>
    </source>
</evidence>
<keyword evidence="3" id="KW-0408">Iron</keyword>
<dbReference type="Pfam" id="PF04055">
    <property type="entry name" value="Radical_SAM"/>
    <property type="match status" value="1"/>
</dbReference>
<feature type="domain" description="Radical SAM core" evidence="5">
    <location>
        <begin position="14"/>
        <end position="231"/>
    </location>
</feature>
<evidence type="ECO:0000256" key="3">
    <source>
        <dbReference type="ARBA" id="ARBA00023004"/>
    </source>
</evidence>
<dbReference type="Gene3D" id="3.20.20.70">
    <property type="entry name" value="Aldolase class I"/>
    <property type="match status" value="1"/>
</dbReference>
<dbReference type="PANTHER" id="PTHR11228:SF7">
    <property type="entry name" value="PQQA PEPTIDE CYCLASE"/>
    <property type="match status" value="1"/>
</dbReference>
<evidence type="ECO:0000256" key="1">
    <source>
        <dbReference type="ARBA" id="ARBA00022691"/>
    </source>
</evidence>
<gene>
    <name evidence="6" type="ORF">S01H4_20372</name>
</gene>
<dbReference type="GO" id="GO:0051536">
    <property type="term" value="F:iron-sulfur cluster binding"/>
    <property type="evidence" value="ECO:0007669"/>
    <property type="project" value="UniProtKB-KW"/>
</dbReference>
<keyword evidence="1" id="KW-0949">S-adenosyl-L-methionine</keyword>
<dbReference type="GO" id="GO:0003824">
    <property type="term" value="F:catalytic activity"/>
    <property type="evidence" value="ECO:0007669"/>
    <property type="project" value="InterPro"/>
</dbReference>
<dbReference type="InterPro" id="IPR058240">
    <property type="entry name" value="rSAM_sf"/>
</dbReference>
<organism evidence="6">
    <name type="scientific">marine sediment metagenome</name>
    <dbReference type="NCBI Taxonomy" id="412755"/>
    <lineage>
        <taxon>unclassified sequences</taxon>
        <taxon>metagenomes</taxon>
        <taxon>ecological metagenomes</taxon>
    </lineage>
</organism>
<dbReference type="SFLD" id="SFLDS00029">
    <property type="entry name" value="Radical_SAM"/>
    <property type="match status" value="1"/>
</dbReference>